<dbReference type="HOGENOM" id="CLU_2418942_0_0_1"/>
<reference evidence="1 2" key="1">
    <citation type="journal article" date="2013" name="PLoS Genet.">
        <title>Comparative genome structure, secondary metabolite, and effector coding capacity across Cochliobolus pathogens.</title>
        <authorList>
            <person name="Condon B.J."/>
            <person name="Leng Y."/>
            <person name="Wu D."/>
            <person name="Bushley K.E."/>
            <person name="Ohm R.A."/>
            <person name="Otillar R."/>
            <person name="Martin J."/>
            <person name="Schackwitz W."/>
            <person name="Grimwood J."/>
            <person name="MohdZainudin N."/>
            <person name="Xue C."/>
            <person name="Wang R."/>
            <person name="Manning V.A."/>
            <person name="Dhillon B."/>
            <person name="Tu Z.J."/>
            <person name="Steffenson B.J."/>
            <person name="Salamov A."/>
            <person name="Sun H."/>
            <person name="Lowry S."/>
            <person name="LaButti K."/>
            <person name="Han J."/>
            <person name="Copeland A."/>
            <person name="Lindquist E."/>
            <person name="Barry K."/>
            <person name="Schmutz J."/>
            <person name="Baker S.E."/>
            <person name="Ciuffetti L.M."/>
            <person name="Grigoriev I.V."/>
            <person name="Zhong S."/>
            <person name="Turgeon B.G."/>
        </authorList>
    </citation>
    <scope>NUCLEOTIDE SEQUENCE [LARGE SCALE GENOMIC DNA]</scope>
    <source>
        <strain evidence="1 2">26-R-13</strain>
    </source>
</reference>
<dbReference type="RefSeq" id="XP_007718778.1">
    <property type="nucleotide sequence ID" value="XM_007720588.1"/>
</dbReference>
<sequence length="92" mass="10252">TTNFIPDPAPHATWTTGNFHAQNLRHMNPRFLCRSQYTRGPRVIVGAAIKARVAQGPGGPIAMSRTMLILKRGRMLDRFTHAQVVRLPGYEG</sequence>
<evidence type="ECO:0000313" key="2">
    <source>
        <dbReference type="Proteomes" id="UP000053841"/>
    </source>
</evidence>
<dbReference type="GeneID" id="19144570"/>
<dbReference type="Proteomes" id="UP000053841">
    <property type="component" value="Unassembled WGS sequence"/>
</dbReference>
<gene>
    <name evidence="1" type="ORF">COCCADRAFT_113044</name>
</gene>
<keyword evidence="2" id="KW-1185">Reference proteome</keyword>
<protein>
    <submittedName>
        <fullName evidence="1">Uncharacterized protein</fullName>
    </submittedName>
</protein>
<feature type="non-terminal residue" evidence="1">
    <location>
        <position position="1"/>
    </location>
</feature>
<dbReference type="EMBL" id="KI965064">
    <property type="protein sequence ID" value="EUC26915.1"/>
    <property type="molecule type" value="Genomic_DNA"/>
</dbReference>
<evidence type="ECO:0000313" key="1">
    <source>
        <dbReference type="EMBL" id="EUC26915.1"/>
    </source>
</evidence>
<accession>W6XNU3</accession>
<dbReference type="AlphaFoldDB" id="W6XNU3"/>
<name>W6XNU3_COCC2</name>
<dbReference type="KEGG" id="bze:COCCADRAFT_113044"/>
<organism evidence="1 2">
    <name type="scientific">Cochliobolus carbonum (strain 26-R-13)</name>
    <name type="common">Maize leaf spot fungus</name>
    <name type="synonym">Bipolaris zeicola</name>
    <dbReference type="NCBI Taxonomy" id="930089"/>
    <lineage>
        <taxon>Eukaryota</taxon>
        <taxon>Fungi</taxon>
        <taxon>Dikarya</taxon>
        <taxon>Ascomycota</taxon>
        <taxon>Pezizomycotina</taxon>
        <taxon>Dothideomycetes</taxon>
        <taxon>Pleosporomycetidae</taxon>
        <taxon>Pleosporales</taxon>
        <taxon>Pleosporineae</taxon>
        <taxon>Pleosporaceae</taxon>
        <taxon>Bipolaris</taxon>
    </lineage>
</organism>
<proteinExistence type="predicted"/>